<dbReference type="EMBL" id="BARW01003306">
    <property type="protein sequence ID" value="GAI65682.1"/>
    <property type="molecule type" value="Genomic_DNA"/>
</dbReference>
<evidence type="ECO:0000313" key="1">
    <source>
        <dbReference type="EMBL" id="GAI65682.1"/>
    </source>
</evidence>
<protein>
    <submittedName>
        <fullName evidence="1">Uncharacterized protein</fullName>
    </submittedName>
</protein>
<organism evidence="1">
    <name type="scientific">marine sediment metagenome</name>
    <dbReference type="NCBI Taxonomy" id="412755"/>
    <lineage>
        <taxon>unclassified sequences</taxon>
        <taxon>metagenomes</taxon>
        <taxon>ecological metagenomes</taxon>
    </lineage>
</organism>
<feature type="non-terminal residue" evidence="1">
    <location>
        <position position="1"/>
    </location>
</feature>
<proteinExistence type="predicted"/>
<reference evidence="1" key="1">
    <citation type="journal article" date="2014" name="Front. Microbiol.">
        <title>High frequency of phylogenetically diverse reductive dehalogenase-homologous genes in deep subseafloor sedimentary metagenomes.</title>
        <authorList>
            <person name="Kawai M."/>
            <person name="Futagami T."/>
            <person name="Toyoda A."/>
            <person name="Takaki Y."/>
            <person name="Nishi S."/>
            <person name="Hori S."/>
            <person name="Arai W."/>
            <person name="Tsubouchi T."/>
            <person name="Morono Y."/>
            <person name="Uchiyama I."/>
            <person name="Ito T."/>
            <person name="Fujiyama A."/>
            <person name="Inagaki F."/>
            <person name="Takami H."/>
        </authorList>
    </citation>
    <scope>NUCLEOTIDE SEQUENCE</scope>
    <source>
        <strain evidence="1">Expedition CK06-06</strain>
    </source>
</reference>
<comment type="caution">
    <text evidence="1">The sequence shown here is derived from an EMBL/GenBank/DDBJ whole genome shotgun (WGS) entry which is preliminary data.</text>
</comment>
<gene>
    <name evidence="1" type="ORF">S12H4_08531</name>
</gene>
<accession>X1QB18</accession>
<sequence length="39" mass="4019">TLSVTILTVIDYLPSASRTVTAMAPGPAYVPTTGLIVDL</sequence>
<name>X1QB18_9ZZZZ</name>
<dbReference type="AlphaFoldDB" id="X1QB18"/>